<proteinExistence type="predicted"/>
<feature type="region of interest" description="Disordered" evidence="1">
    <location>
        <begin position="69"/>
        <end position="118"/>
    </location>
</feature>
<dbReference type="EMBL" id="CM009295">
    <property type="protein sequence ID" value="RQO91573.1"/>
    <property type="molecule type" value="Genomic_DNA"/>
</dbReference>
<keyword evidence="3" id="KW-1185">Reference proteome</keyword>
<dbReference type="Proteomes" id="UP000006729">
    <property type="component" value="Chromosome 6"/>
</dbReference>
<dbReference type="InParanoid" id="A0A3N7F2D9"/>
<feature type="compositionally biased region" description="Polar residues" evidence="1">
    <location>
        <begin position="82"/>
        <end position="118"/>
    </location>
</feature>
<gene>
    <name evidence="2" type="ORF">POPTR_006G111550</name>
</gene>
<name>A0A3N7F2D9_POPTR</name>
<evidence type="ECO:0000313" key="3">
    <source>
        <dbReference type="Proteomes" id="UP000006729"/>
    </source>
</evidence>
<evidence type="ECO:0000313" key="2">
    <source>
        <dbReference type="EMBL" id="RQO91573.1"/>
    </source>
</evidence>
<sequence>MRHIYITSPQNLPHTLSELSKKSSKRDSNKKFFLYALQAIVASSTGTRDKLYQHLKLYRQALEFSQSNLDRKENANKKKGKQNQYLCPSSGSPLCTNNYHNLSTSKKHSSTLPKYNTY</sequence>
<dbReference type="AlphaFoldDB" id="A0A3N7F2D9"/>
<accession>A0A3N7F2D9</accession>
<protein>
    <submittedName>
        <fullName evidence="2">Uncharacterized protein</fullName>
    </submittedName>
</protein>
<evidence type="ECO:0000256" key="1">
    <source>
        <dbReference type="SAM" id="MobiDB-lite"/>
    </source>
</evidence>
<reference evidence="2 3" key="1">
    <citation type="journal article" date="2006" name="Science">
        <title>The genome of black cottonwood, Populus trichocarpa (Torr. &amp; Gray).</title>
        <authorList>
            <person name="Tuskan G.A."/>
            <person name="Difazio S."/>
            <person name="Jansson S."/>
            <person name="Bohlmann J."/>
            <person name="Grigoriev I."/>
            <person name="Hellsten U."/>
            <person name="Putnam N."/>
            <person name="Ralph S."/>
            <person name="Rombauts S."/>
            <person name="Salamov A."/>
            <person name="Schein J."/>
            <person name="Sterck L."/>
            <person name="Aerts A."/>
            <person name="Bhalerao R.R."/>
            <person name="Bhalerao R.P."/>
            <person name="Blaudez D."/>
            <person name="Boerjan W."/>
            <person name="Brun A."/>
            <person name="Brunner A."/>
            <person name="Busov V."/>
            <person name="Campbell M."/>
            <person name="Carlson J."/>
            <person name="Chalot M."/>
            <person name="Chapman J."/>
            <person name="Chen G.L."/>
            <person name="Cooper D."/>
            <person name="Coutinho P.M."/>
            <person name="Couturier J."/>
            <person name="Covert S."/>
            <person name="Cronk Q."/>
            <person name="Cunningham R."/>
            <person name="Davis J."/>
            <person name="Degroeve S."/>
            <person name="Dejardin A."/>
            <person name="Depamphilis C."/>
            <person name="Detter J."/>
            <person name="Dirks B."/>
            <person name="Dubchak I."/>
            <person name="Duplessis S."/>
            <person name="Ehlting J."/>
            <person name="Ellis B."/>
            <person name="Gendler K."/>
            <person name="Goodstein D."/>
            <person name="Gribskov M."/>
            <person name="Grimwood J."/>
            <person name="Groover A."/>
            <person name="Gunter L."/>
            <person name="Hamberger B."/>
            <person name="Heinze B."/>
            <person name="Helariutta Y."/>
            <person name="Henrissat B."/>
            <person name="Holligan D."/>
            <person name="Holt R."/>
            <person name="Huang W."/>
            <person name="Islam-Faridi N."/>
            <person name="Jones S."/>
            <person name="Jones-Rhoades M."/>
            <person name="Jorgensen R."/>
            <person name="Joshi C."/>
            <person name="Kangasjarvi J."/>
            <person name="Karlsson J."/>
            <person name="Kelleher C."/>
            <person name="Kirkpatrick R."/>
            <person name="Kirst M."/>
            <person name="Kohler A."/>
            <person name="Kalluri U."/>
            <person name="Larimer F."/>
            <person name="Leebens-Mack J."/>
            <person name="Leple J.C."/>
            <person name="Locascio P."/>
            <person name="Lou Y."/>
            <person name="Lucas S."/>
            <person name="Martin F."/>
            <person name="Montanini B."/>
            <person name="Napoli C."/>
            <person name="Nelson D.R."/>
            <person name="Nelson C."/>
            <person name="Nieminen K."/>
            <person name="Nilsson O."/>
            <person name="Pereda V."/>
            <person name="Peter G."/>
            <person name="Philippe R."/>
            <person name="Pilate G."/>
            <person name="Poliakov A."/>
            <person name="Razumovskaya J."/>
            <person name="Richardson P."/>
            <person name="Rinaldi C."/>
            <person name="Ritland K."/>
            <person name="Rouze P."/>
            <person name="Ryaboy D."/>
            <person name="Schmutz J."/>
            <person name="Schrader J."/>
            <person name="Segerman B."/>
            <person name="Shin H."/>
            <person name="Siddiqui A."/>
            <person name="Sterky F."/>
            <person name="Terry A."/>
            <person name="Tsai C.J."/>
            <person name="Uberbacher E."/>
            <person name="Unneberg P."/>
            <person name="Vahala J."/>
            <person name="Wall K."/>
            <person name="Wessler S."/>
            <person name="Yang G."/>
            <person name="Yin T."/>
            <person name="Douglas C."/>
            <person name="Marra M."/>
            <person name="Sandberg G."/>
            <person name="Van de Peer Y."/>
            <person name="Rokhsar D."/>
        </authorList>
    </citation>
    <scope>NUCLEOTIDE SEQUENCE [LARGE SCALE GENOMIC DNA]</scope>
    <source>
        <strain evidence="3">cv. Nisqually</strain>
    </source>
</reference>
<organism evidence="2 3">
    <name type="scientific">Populus trichocarpa</name>
    <name type="common">Western balsam poplar</name>
    <name type="synonym">Populus balsamifera subsp. trichocarpa</name>
    <dbReference type="NCBI Taxonomy" id="3694"/>
    <lineage>
        <taxon>Eukaryota</taxon>
        <taxon>Viridiplantae</taxon>
        <taxon>Streptophyta</taxon>
        <taxon>Embryophyta</taxon>
        <taxon>Tracheophyta</taxon>
        <taxon>Spermatophyta</taxon>
        <taxon>Magnoliopsida</taxon>
        <taxon>eudicotyledons</taxon>
        <taxon>Gunneridae</taxon>
        <taxon>Pentapetalae</taxon>
        <taxon>rosids</taxon>
        <taxon>fabids</taxon>
        <taxon>Malpighiales</taxon>
        <taxon>Salicaceae</taxon>
        <taxon>Saliceae</taxon>
        <taxon>Populus</taxon>
    </lineage>
</organism>